<reference evidence="1" key="1">
    <citation type="submission" date="2022-04" db="EMBL/GenBank/DDBJ databases">
        <title>A functionally conserved STORR gene fusion in Papaver species that diverged 16.8 million years ago.</title>
        <authorList>
            <person name="Catania T."/>
        </authorList>
    </citation>
    <scope>NUCLEOTIDE SEQUENCE</scope>
    <source>
        <strain evidence="1">S-188037</strain>
    </source>
</reference>
<gene>
    <name evidence="1" type="ORF">MKW98_015012</name>
</gene>
<sequence>MNRNWSQLKYGELTVPTITTIVPDLLAKVLLQVMAMQQQNQHPANNNPVPDVEILNTCCFYFEDQPLFVLCSL</sequence>
<protein>
    <submittedName>
        <fullName evidence="1">Uncharacterized protein</fullName>
    </submittedName>
</protein>
<dbReference type="EMBL" id="JAJJMB010013076">
    <property type="protein sequence ID" value="KAI3871112.1"/>
    <property type="molecule type" value="Genomic_DNA"/>
</dbReference>
<dbReference type="Proteomes" id="UP001202328">
    <property type="component" value="Unassembled WGS sequence"/>
</dbReference>
<organism evidence="1 2">
    <name type="scientific">Papaver atlanticum</name>
    <dbReference type="NCBI Taxonomy" id="357466"/>
    <lineage>
        <taxon>Eukaryota</taxon>
        <taxon>Viridiplantae</taxon>
        <taxon>Streptophyta</taxon>
        <taxon>Embryophyta</taxon>
        <taxon>Tracheophyta</taxon>
        <taxon>Spermatophyta</taxon>
        <taxon>Magnoliopsida</taxon>
        <taxon>Ranunculales</taxon>
        <taxon>Papaveraceae</taxon>
        <taxon>Papaveroideae</taxon>
        <taxon>Papaver</taxon>
    </lineage>
</organism>
<accession>A0AAD4S7R1</accession>
<comment type="caution">
    <text evidence="1">The sequence shown here is derived from an EMBL/GenBank/DDBJ whole genome shotgun (WGS) entry which is preliminary data.</text>
</comment>
<proteinExistence type="predicted"/>
<evidence type="ECO:0000313" key="2">
    <source>
        <dbReference type="Proteomes" id="UP001202328"/>
    </source>
</evidence>
<name>A0AAD4S7R1_9MAGN</name>
<keyword evidence="2" id="KW-1185">Reference proteome</keyword>
<dbReference type="AlphaFoldDB" id="A0AAD4S7R1"/>
<evidence type="ECO:0000313" key="1">
    <source>
        <dbReference type="EMBL" id="KAI3871112.1"/>
    </source>
</evidence>